<feature type="domain" description="Helicase ATP-binding" evidence="25">
    <location>
        <begin position="1114"/>
        <end position="1273"/>
    </location>
</feature>
<dbReference type="GO" id="GO:0004525">
    <property type="term" value="F:ribonuclease III activity"/>
    <property type="evidence" value="ECO:0007669"/>
    <property type="project" value="InterPro"/>
</dbReference>
<dbReference type="FunFam" id="1.25.40.10:FF:000343">
    <property type="entry name" value="Pentatricopeptide repeat-containing protein At3g58590"/>
    <property type="match status" value="1"/>
</dbReference>
<keyword evidence="13" id="KW-0460">Magnesium</keyword>
<dbReference type="InterPro" id="IPR011545">
    <property type="entry name" value="DEAD/DEAH_box_helicase_dom"/>
</dbReference>
<proteinExistence type="inferred from homology"/>
<feature type="region of interest" description="Disordered" evidence="21">
    <location>
        <begin position="1736"/>
        <end position="1755"/>
    </location>
</feature>
<feature type="repeat" description="PPR" evidence="20">
    <location>
        <begin position="614"/>
        <end position="648"/>
    </location>
</feature>
<dbReference type="Pfam" id="PF01535">
    <property type="entry name" value="PPR"/>
    <property type="match status" value="7"/>
</dbReference>
<dbReference type="SUPFAM" id="SSF48452">
    <property type="entry name" value="TPR-like"/>
    <property type="match status" value="1"/>
</dbReference>
<dbReference type="GO" id="GO:0003723">
    <property type="term" value="F:RNA binding"/>
    <property type="evidence" value="ECO:0007669"/>
    <property type="project" value="UniProtKB-UniRule"/>
</dbReference>
<dbReference type="Gene3D" id="3.30.160.20">
    <property type="match status" value="1"/>
</dbReference>
<keyword evidence="14 19" id="KW-0694">RNA-binding</keyword>
<keyword evidence="15" id="KW-0943">RNA-mediated gene silencing</keyword>
<feature type="domain" description="PAZ" evidence="24">
    <location>
        <begin position="1957"/>
        <end position="2075"/>
    </location>
</feature>
<dbReference type="InterPro" id="IPR032867">
    <property type="entry name" value="DYW_dom"/>
</dbReference>
<evidence type="ECO:0000256" key="2">
    <source>
        <dbReference type="ARBA" id="ARBA00001946"/>
    </source>
</evidence>
<comment type="similarity">
    <text evidence="18 19">Belongs to the helicase family. Dicer subfamily.</text>
</comment>
<evidence type="ECO:0000256" key="6">
    <source>
        <dbReference type="ARBA" id="ARBA00022723"/>
    </source>
</evidence>
<dbReference type="PROSITE" id="PS51192">
    <property type="entry name" value="HELICASE_ATP_BIND_1"/>
    <property type="match status" value="1"/>
</dbReference>
<evidence type="ECO:0000256" key="21">
    <source>
        <dbReference type="SAM" id="MobiDB-lite"/>
    </source>
</evidence>
<evidence type="ECO:0000256" key="3">
    <source>
        <dbReference type="ARBA" id="ARBA00004123"/>
    </source>
</evidence>
<dbReference type="SUPFAM" id="SSF69065">
    <property type="entry name" value="RNase III domain-like"/>
    <property type="match status" value="2"/>
</dbReference>
<keyword evidence="5" id="KW-0540">Nuclease</keyword>
<feature type="repeat" description="PPR" evidence="20">
    <location>
        <begin position="411"/>
        <end position="445"/>
    </location>
</feature>
<comment type="cofactor">
    <cofactor evidence="2">
        <name>Mg(2+)</name>
        <dbReference type="ChEBI" id="CHEBI:18420"/>
    </cofactor>
</comment>
<dbReference type="Gene3D" id="2.170.260.10">
    <property type="entry name" value="paz domain"/>
    <property type="match status" value="1"/>
</dbReference>
<dbReference type="GO" id="GO:0005634">
    <property type="term" value="C:nucleus"/>
    <property type="evidence" value="ECO:0007669"/>
    <property type="project" value="UniProtKB-SubCell"/>
</dbReference>
<evidence type="ECO:0000256" key="17">
    <source>
        <dbReference type="ARBA" id="ARBA00023242"/>
    </source>
</evidence>
<evidence type="ECO:0000259" key="27">
    <source>
        <dbReference type="PROSITE" id="PS51327"/>
    </source>
</evidence>
<dbReference type="Gene3D" id="3.30.160.380">
    <property type="entry name" value="Dicer dimerisation domain"/>
    <property type="match status" value="1"/>
</dbReference>
<name>A0A5E4E8F5_PRUDU</name>
<dbReference type="InterPro" id="IPR003100">
    <property type="entry name" value="PAZ_dom"/>
</dbReference>
<dbReference type="Pfam" id="PF13041">
    <property type="entry name" value="PPR_2"/>
    <property type="match status" value="2"/>
</dbReference>
<sequence>MQLQANLRPKSIFLSTNNTSYSRTLFPLFNFSSLSYPISKSTHISPSSSSSSSSSQWFSVIRTAITTMDLQLGKRVHALIITSGNDPDHFLTNNLITMYSKCRSLPCARRLFDKTPGRDLVTWNSILAAYAQAAGSDVDNVQEGLTLFRSLRESVVFTSRLTLAPVLKLCLLSGNVWASEAVHGYAVKIGLEWDVFVSGALMNIYSKLGRIKEARALFDGMEERDVVLWNTMLKAYMEIGLEKEGLSLFSAFHLSGLRPDDVSVRSVLSGIAKFDFYEGKRNMEQVQAYAVKLFRYDDIKLFSYEVTKSDIYLWNKKLSDYVQAGENWAAIDCFRNTVRSKVEFDSVTLVVILSAVAGVSGLELGKQIHSAALRSGFDSVVSVANSLINVYSKARSVYYARKVFNNMKEVDLISWNSMISCCVQSGLGEESVILFIGILRDGLRPDQFTTASVLRACSSLEGGLYVSKQIHVHAIKSGIVADRFVSTALIDVYSRTGKMEEAEILFENKLKFNLASWNAMMFGYIMSNDSHKALKLMRIMHESGQRADEITLATVAKATSSLVALNPGKQIHAHAIKTGFSSDLFVNSGILDMYIKCGDMRSAHGIFNGIPAPDDVAWTTMISGCVENGDEGRSLYIYHQMRQSGVQPDEYTLATLVKASSCLTALEQGKQIHADVIKLDCSLDPFVATSLVDMYAKCGNIEDAYCLFRRMDVRNIALWNAMLVGLAQHGNAEEALNLFRVMKSKNVEPDRVTFIGVLSACSHSGLVSEAYEHFSSMQKDYGVEPEIEHYSCLVDALGRAGRVQEAEKLIASMPFEASASMYGALLGACRIKGDTETGKRVAAQLLAMEPSDSTAYVLLSNIYAAANQWDVVSDARTMMKRQKVKKEPGFSWINVKNKVHLFVVDDKSHPQADQIYDKVEDLMKQIGEEGAKLAIAYGLISTPSSATIRVIKNLRVRGDCHNAVKYISKVFQREIVLRDANRFHRFRDGSCSCGDYWGHFSIPCNSIGLSASPSPLRLFLRKKKDRCFHSLSFNWRRSSDRVHASCALHIRLLLFIRFSLSQSATRIRQRKGQNPLKRSFGDMVSEPLDHVADQDQQSSPISNDFNPSGYEANVYEVAKRRNTIAVVETGSGKDMVAAMLISDIGQAIKSSSSGAKKLIVFLAPTVHLVHQQFEVVKVNTNFKVEEYYGAKGVDSWTMECWEKETNEHDVLVMTPQILLDALKKAFLSLEAVCLMIIDECHLATGKHPYAKIMKEFYYKSTDKPKIFGMTASPVIRKGVSSSSDCVGQISELESTLDSQLYTMEDRKEKELYVPSAKETCIFYDQAWFPSSDLKAKMEASWAKIDASLSKLQESVESNFKDMDDTMKTLRKRLSDDYANILYCLDNLGLICTYEAVKVCLDNAPCKEEYELYRESSSQCRYFLEEVLGIIRESFLHGGEIFLDFGFDYLKAVNLGYISPKLNELVQLFHSFGGSREELCLILVDRIITAKVIGRFMKKVTSLCHFTVSYFTGTNTSVDGLAPKIQKETLELFCSGEVNLLFTTDVVEEGIHFPNCSCVVRYDLPKTVRSYVQSRGQARQNNSQFVTMLERGNQKQRDQLYEIVRREYLMTDSATNRDPETCVLKVCTTEERNAYTVDATGASVTADSSVSLVQKYCEMLPGDKNFIPRPTFHYSYLGDSYECRIALPPHAAFQTIVGPVCKKSSLSKQLVCLEACKLLHQMGALNDHLLPAIDKPPENDLDVKSKDPASGAGTTKRKELHGTTCIHTLSGTWGGKLDGAVFQAYKFDFSCEIVSEFYSGFTLLIESKLADDVGNIELELYLISKTVKSSVSSCGQVHLDGEQMAKAMCFQEFFCNGLFGRLFHGTKSAGNRREFLLEKETRNLWSPLYMYLLLPLESLNDSSNGTWRINWTGINSCVSAVEFLKKNSSLGSHHCYGDTRNFLPSRTVSSEIKCNIAEIIHFANCSVNVANLKDMVVVAIHTGRIYSVAEVLSNTSAESPFDGKKDNVPSKYSTFSEYFNNKYGIVLQYPGQPLLRLKQSHNPHNLLVNFSGEGGGGIERQRMYAQMPPELLVSIGVQRFVLKSFYLMPSLIHRLESLMLASQLREDIDCHSSSFQISSSLILEALTTLRCNEDFSMERLELLGDSVLKYAVSCHLFLKYPKKHEGKLSNLRQWAICNSNLHKLGINRKLQGYIRDGAFDPRRWVAPGQISLRPAPCNCGVDTLEVPVDSKFQTEDPKVVVGKSCDKGHRWMCSKTISDCVEALIGAYYVSGGLPAALHLMKWFHIDAEHEPSLVAEAITTASLRSYNPKSNEIAILESKLHYEFSTKGLLHEAITHASEQESGVGCCYERLEFLGDSVLDLLITRHLYDSHTNIDPGELTDLRSASVNNENFAQVAVRQNLQQHLQHSSGLLLSQITEYVKSLSEPDNGTTLRGTKGPKALGDMVESIAGAILIDTELNLDEVWRIFKPLLSPIVTPDKLELPPLRELIELCDSLGYFIKETCTKKGETVHAKLTVQLKDVLLIGEGCDRTKKAAKGEAARRLLKELEKRDISYSWCSKKRKLGSEGVGDSSLLDINYNVCSQVNVEDSSERVIYKKKRTTERIGVFRSVNESKTSSPNDTAPVIKSINMKKGGPRTSFYELCKKQQWKRPDFESSETKSRTPIDFGEGSSAHFSSFVSKITLHIPNFGDIECTGDARPDKKSSEDSAALAMLYELERQGKLIIGG</sequence>
<dbReference type="InterPro" id="IPR000999">
    <property type="entry name" value="RNase_III_dom"/>
</dbReference>
<organism evidence="28 29">
    <name type="scientific">Prunus dulcis</name>
    <name type="common">Almond</name>
    <name type="synonym">Amygdalus dulcis</name>
    <dbReference type="NCBI Taxonomy" id="3755"/>
    <lineage>
        <taxon>Eukaryota</taxon>
        <taxon>Viridiplantae</taxon>
        <taxon>Streptophyta</taxon>
        <taxon>Embryophyta</taxon>
        <taxon>Tracheophyta</taxon>
        <taxon>Spermatophyta</taxon>
        <taxon>Magnoliopsida</taxon>
        <taxon>eudicotyledons</taxon>
        <taxon>Gunneridae</taxon>
        <taxon>Pentapetalae</taxon>
        <taxon>rosids</taxon>
        <taxon>fabids</taxon>
        <taxon>Rosales</taxon>
        <taxon>Rosaceae</taxon>
        <taxon>Amygdaloideae</taxon>
        <taxon>Amygdaleae</taxon>
        <taxon>Prunus</taxon>
    </lineage>
</organism>
<comment type="cofactor">
    <cofactor evidence="1">
        <name>Mn(2+)</name>
        <dbReference type="ChEBI" id="CHEBI:29035"/>
    </cofactor>
</comment>
<evidence type="ECO:0000256" key="15">
    <source>
        <dbReference type="ARBA" id="ARBA00023158"/>
    </source>
</evidence>
<evidence type="ECO:0000259" key="23">
    <source>
        <dbReference type="PROSITE" id="PS50142"/>
    </source>
</evidence>
<dbReference type="Pfam" id="PF02170">
    <property type="entry name" value="PAZ"/>
    <property type="match status" value="1"/>
</dbReference>
<dbReference type="FunFam" id="1.25.40.10:FF:000073">
    <property type="entry name" value="Pentatricopeptide repeat-containing protein chloroplastic"/>
    <property type="match status" value="1"/>
</dbReference>
<reference evidence="29" key="1">
    <citation type="journal article" date="2020" name="Plant J.">
        <title>Transposons played a major role in the diversification between the closely related almond and peach genomes: results from the almond genome sequence.</title>
        <authorList>
            <person name="Alioto T."/>
            <person name="Alexiou K.G."/>
            <person name="Bardil A."/>
            <person name="Barteri F."/>
            <person name="Castanera R."/>
            <person name="Cruz F."/>
            <person name="Dhingra A."/>
            <person name="Duval H."/>
            <person name="Fernandez I Marti A."/>
            <person name="Frias L."/>
            <person name="Galan B."/>
            <person name="Garcia J.L."/>
            <person name="Howad W."/>
            <person name="Gomez-Garrido J."/>
            <person name="Gut M."/>
            <person name="Julca I."/>
            <person name="Morata J."/>
            <person name="Puigdomenech P."/>
            <person name="Ribeca P."/>
            <person name="Rubio Cabetas M.J."/>
            <person name="Vlasova A."/>
            <person name="Wirthensohn M."/>
            <person name="Garcia-Mas J."/>
            <person name="Gabaldon T."/>
            <person name="Casacuberta J.M."/>
            <person name="Arus P."/>
        </authorList>
    </citation>
    <scope>NUCLEOTIDE SEQUENCE [LARGE SCALE GENOMIC DNA]</scope>
    <source>
        <strain evidence="29">cv. Texas</strain>
    </source>
</reference>
<dbReference type="InterPro" id="IPR046848">
    <property type="entry name" value="E_motif"/>
</dbReference>
<dbReference type="Gene3D" id="1.25.40.10">
    <property type="entry name" value="Tetratricopeptide repeat domain"/>
    <property type="match status" value="7"/>
</dbReference>
<evidence type="ECO:0000256" key="1">
    <source>
        <dbReference type="ARBA" id="ARBA00001936"/>
    </source>
</evidence>
<evidence type="ECO:0000259" key="22">
    <source>
        <dbReference type="PROSITE" id="PS50137"/>
    </source>
</evidence>
<keyword evidence="11" id="KW-0347">Helicase</keyword>
<dbReference type="PROSITE" id="PS51375">
    <property type="entry name" value="PPR"/>
    <property type="match status" value="8"/>
</dbReference>
<dbReference type="PROSITE" id="PS50137">
    <property type="entry name" value="DS_RBD"/>
    <property type="match status" value="1"/>
</dbReference>
<dbReference type="EMBL" id="CABIKO010000004">
    <property type="protein sequence ID" value="VVA11692.1"/>
    <property type="molecule type" value="Genomic_DNA"/>
</dbReference>
<dbReference type="SMART" id="SM00949">
    <property type="entry name" value="PAZ"/>
    <property type="match status" value="1"/>
</dbReference>
<dbReference type="SUPFAM" id="SSF54768">
    <property type="entry name" value="dsRNA-binding domain-like"/>
    <property type="match status" value="1"/>
</dbReference>
<evidence type="ECO:0000256" key="7">
    <source>
        <dbReference type="ARBA" id="ARBA00022737"/>
    </source>
</evidence>
<dbReference type="Gene3D" id="3.40.50.300">
    <property type="entry name" value="P-loop containing nucleotide triphosphate hydrolases"/>
    <property type="match status" value="2"/>
</dbReference>
<feature type="repeat" description="PPR" evidence="20">
    <location>
        <begin position="225"/>
        <end position="259"/>
    </location>
</feature>
<dbReference type="FunFam" id="1.25.40.10:FF:000285">
    <property type="entry name" value="Pentatricopeptide repeat-containing protein, chloroplastic"/>
    <property type="match status" value="1"/>
</dbReference>
<keyword evidence="8" id="KW-0547">Nucleotide-binding</keyword>
<feature type="domain" description="DRBM" evidence="22">
    <location>
        <begin position="2514"/>
        <end position="2549"/>
    </location>
</feature>
<evidence type="ECO:0000256" key="9">
    <source>
        <dbReference type="ARBA" id="ARBA00022759"/>
    </source>
</evidence>
<dbReference type="FunFam" id="3.30.160.380:FF:000001">
    <property type="entry name" value="Endoribonuclease dicer-like 1"/>
    <property type="match status" value="1"/>
</dbReference>
<evidence type="ECO:0000256" key="18">
    <source>
        <dbReference type="ARBA" id="ARBA00035116"/>
    </source>
</evidence>
<dbReference type="GO" id="GO:0005737">
    <property type="term" value="C:cytoplasm"/>
    <property type="evidence" value="ECO:0007669"/>
    <property type="project" value="TreeGrafter"/>
</dbReference>
<feature type="domain" description="Helicase C-terminal" evidence="26">
    <location>
        <begin position="1463"/>
        <end position="1619"/>
    </location>
</feature>
<dbReference type="InterPro" id="IPR046849">
    <property type="entry name" value="E2_motif"/>
</dbReference>
<dbReference type="FunFam" id="1.10.1520.10:FF:000004">
    <property type="entry name" value="Endoribonuclease dicer-like 1"/>
    <property type="match status" value="1"/>
</dbReference>
<dbReference type="InterPro" id="IPR005034">
    <property type="entry name" value="Dicer_dimerisation"/>
</dbReference>
<evidence type="ECO:0000313" key="29">
    <source>
        <dbReference type="Proteomes" id="UP000327085"/>
    </source>
</evidence>
<dbReference type="Pfam" id="PF20430">
    <property type="entry name" value="Eplus_motif"/>
    <property type="match status" value="1"/>
</dbReference>
<dbReference type="InterPro" id="IPR027417">
    <property type="entry name" value="P-loop_NTPase"/>
</dbReference>
<dbReference type="InterPro" id="IPR011990">
    <property type="entry name" value="TPR-like_helical_dom_sf"/>
</dbReference>
<dbReference type="InParanoid" id="A0A5E4E8F5"/>
<dbReference type="CDD" id="cd18034">
    <property type="entry name" value="DEXHc_dicer"/>
    <property type="match status" value="1"/>
</dbReference>
<dbReference type="Pfam" id="PF20431">
    <property type="entry name" value="E_motif"/>
    <property type="match status" value="1"/>
</dbReference>
<feature type="repeat" description="PPR" evidence="20">
    <location>
        <begin position="715"/>
        <end position="749"/>
    </location>
</feature>
<dbReference type="GO" id="GO:0010267">
    <property type="term" value="P:ta-siRNA processing"/>
    <property type="evidence" value="ECO:0007669"/>
    <property type="project" value="UniProtKB-ARBA"/>
</dbReference>
<evidence type="ECO:0000256" key="14">
    <source>
        <dbReference type="ARBA" id="ARBA00022884"/>
    </source>
</evidence>
<evidence type="ECO:0000259" key="24">
    <source>
        <dbReference type="PROSITE" id="PS50821"/>
    </source>
</evidence>
<dbReference type="InterPro" id="IPR014720">
    <property type="entry name" value="dsRBD_dom"/>
</dbReference>
<dbReference type="PROSITE" id="PS50821">
    <property type="entry name" value="PAZ"/>
    <property type="match status" value="1"/>
</dbReference>
<dbReference type="Proteomes" id="UP000327085">
    <property type="component" value="Chromosome 1"/>
</dbReference>
<evidence type="ECO:0000256" key="20">
    <source>
        <dbReference type="PROSITE-ProRule" id="PRU00708"/>
    </source>
</evidence>
<dbReference type="FunFam" id="2.170.260.10:FF:000004">
    <property type="entry name" value="Dicer-like 104"/>
    <property type="match status" value="1"/>
</dbReference>
<dbReference type="InterPro" id="IPR038248">
    <property type="entry name" value="Dicer_dimer_sf"/>
</dbReference>
<protein>
    <submittedName>
        <fullName evidence="28">PREDICTED: endoribonuclease</fullName>
    </submittedName>
</protein>
<keyword evidence="17" id="KW-0539">Nucleus</keyword>
<dbReference type="SMART" id="SM00490">
    <property type="entry name" value="HELICc"/>
    <property type="match status" value="1"/>
</dbReference>
<evidence type="ECO:0000256" key="10">
    <source>
        <dbReference type="ARBA" id="ARBA00022801"/>
    </source>
</evidence>
<keyword evidence="16" id="KW-0464">Manganese</keyword>
<feature type="domain" description="RNase III" evidence="23">
    <location>
        <begin position="2100"/>
        <end position="2272"/>
    </location>
</feature>
<dbReference type="NCBIfam" id="TIGR00756">
    <property type="entry name" value="PPR"/>
    <property type="match status" value="3"/>
</dbReference>
<keyword evidence="10" id="KW-0378">Hydrolase</keyword>
<feature type="repeat" description="PPR" evidence="20">
    <location>
        <begin position="194"/>
        <end position="224"/>
    </location>
</feature>
<dbReference type="InterPro" id="IPR014001">
    <property type="entry name" value="Helicase_ATP-bd"/>
</dbReference>
<evidence type="ECO:0000256" key="19">
    <source>
        <dbReference type="PROSITE-ProRule" id="PRU00657"/>
    </source>
</evidence>
<dbReference type="PROSITE" id="PS50142">
    <property type="entry name" value="RNASE_3_2"/>
    <property type="match status" value="2"/>
</dbReference>
<gene>
    <name evidence="28" type="ORF">ALMOND_2B017452</name>
</gene>
<dbReference type="FunFam" id="1.25.40.10:FF:000031">
    <property type="entry name" value="Pentatricopeptide repeat-containing protein mitochondrial"/>
    <property type="match status" value="1"/>
</dbReference>
<dbReference type="Pfam" id="PF03368">
    <property type="entry name" value="Dicer_dimer"/>
    <property type="match status" value="1"/>
</dbReference>
<evidence type="ECO:0000256" key="12">
    <source>
        <dbReference type="ARBA" id="ARBA00022840"/>
    </source>
</evidence>
<evidence type="ECO:0000256" key="4">
    <source>
        <dbReference type="ARBA" id="ARBA00006643"/>
    </source>
</evidence>
<dbReference type="GO" id="GO:0008270">
    <property type="term" value="F:zinc ion binding"/>
    <property type="evidence" value="ECO:0007669"/>
    <property type="project" value="InterPro"/>
</dbReference>
<dbReference type="Gene3D" id="1.10.1520.10">
    <property type="entry name" value="Ribonuclease III domain"/>
    <property type="match status" value="2"/>
</dbReference>
<dbReference type="PROSITE" id="PS51327">
    <property type="entry name" value="DICER_DSRBF"/>
    <property type="match status" value="1"/>
</dbReference>
<dbReference type="Pfam" id="PF00271">
    <property type="entry name" value="Helicase_C"/>
    <property type="match status" value="1"/>
</dbReference>
<dbReference type="PROSITE" id="PS51194">
    <property type="entry name" value="HELICASE_CTER"/>
    <property type="match status" value="1"/>
</dbReference>
<feature type="repeat" description="PPR" evidence="20">
    <location>
        <begin position="684"/>
        <end position="714"/>
    </location>
</feature>
<keyword evidence="6" id="KW-0479">Metal-binding</keyword>
<accession>A0A5E4E8F5</accession>
<feature type="repeat" description="PPR" evidence="20">
    <location>
        <begin position="513"/>
        <end position="547"/>
    </location>
</feature>
<dbReference type="Pfam" id="PF00636">
    <property type="entry name" value="Ribonuclease_3"/>
    <property type="match status" value="2"/>
</dbReference>
<dbReference type="FunFam" id="1.25.40.10:FF:000366">
    <property type="entry name" value="Pentatricopeptide (PPR) repeat-containing protein"/>
    <property type="match status" value="1"/>
</dbReference>
<dbReference type="FunFam" id="1.25.40.10:FF:001086">
    <property type="entry name" value="Pentatricopeptide repeat-containing protein At4g33170"/>
    <property type="match status" value="1"/>
</dbReference>
<dbReference type="InterPro" id="IPR036085">
    <property type="entry name" value="PAZ_dom_sf"/>
</dbReference>
<feature type="domain" description="RNase III" evidence="23">
    <location>
        <begin position="2313"/>
        <end position="2457"/>
    </location>
</feature>
<evidence type="ECO:0000256" key="8">
    <source>
        <dbReference type="ARBA" id="ARBA00022741"/>
    </source>
</evidence>
<dbReference type="GO" id="GO:0004386">
    <property type="term" value="F:helicase activity"/>
    <property type="evidence" value="ECO:0007669"/>
    <property type="project" value="UniProtKB-KW"/>
</dbReference>
<evidence type="ECO:0000313" key="28">
    <source>
        <dbReference type="EMBL" id="VVA11692.1"/>
    </source>
</evidence>
<comment type="similarity">
    <text evidence="4">Belongs to the PPR family. PCMP-H subfamily.</text>
</comment>
<keyword evidence="7" id="KW-0677">Repeat</keyword>
<comment type="subcellular location">
    <subcellularLocation>
        <location evidence="3">Nucleus</location>
    </subcellularLocation>
</comment>
<feature type="repeat" description="PPR" evidence="20">
    <location>
        <begin position="750"/>
        <end position="785"/>
    </location>
</feature>
<dbReference type="FunFam" id="3.40.50.300:FF:000705">
    <property type="entry name" value="Endoribonuclease dicer-like protein"/>
    <property type="match status" value="1"/>
</dbReference>
<evidence type="ECO:0000256" key="16">
    <source>
        <dbReference type="ARBA" id="ARBA00023211"/>
    </source>
</evidence>
<dbReference type="InterPro" id="IPR001650">
    <property type="entry name" value="Helicase_C-like"/>
</dbReference>
<dbReference type="SUPFAM" id="SSF101690">
    <property type="entry name" value="PAZ domain"/>
    <property type="match status" value="1"/>
</dbReference>
<dbReference type="FunCoup" id="A0A5E4E8F5">
    <property type="interactions" value="1827"/>
</dbReference>
<feature type="domain" description="Dicer dsRNA-binding fold" evidence="27">
    <location>
        <begin position="1648"/>
        <end position="1738"/>
    </location>
</feature>
<keyword evidence="9" id="KW-0255">Endonuclease</keyword>
<dbReference type="Pfam" id="PF14432">
    <property type="entry name" value="DYW_deaminase"/>
    <property type="match status" value="1"/>
</dbReference>
<dbReference type="Gramene" id="VVA11692">
    <property type="protein sequence ID" value="VVA11692"/>
    <property type="gene ID" value="Prudul26B017452"/>
</dbReference>
<dbReference type="SUPFAM" id="SSF52540">
    <property type="entry name" value="P-loop containing nucleoside triphosphate hydrolases"/>
    <property type="match status" value="1"/>
</dbReference>
<dbReference type="InterPro" id="IPR002885">
    <property type="entry name" value="PPR_rpt"/>
</dbReference>
<dbReference type="GO" id="GO:0005524">
    <property type="term" value="F:ATP binding"/>
    <property type="evidence" value="ECO:0007669"/>
    <property type="project" value="UniProtKB-KW"/>
</dbReference>
<evidence type="ECO:0000256" key="11">
    <source>
        <dbReference type="ARBA" id="ARBA00022806"/>
    </source>
</evidence>
<dbReference type="SMART" id="SM00535">
    <property type="entry name" value="RIBOc"/>
    <property type="match status" value="2"/>
</dbReference>
<dbReference type="CDD" id="cd00593">
    <property type="entry name" value="RIBOc"/>
    <property type="match status" value="2"/>
</dbReference>
<dbReference type="Pfam" id="PF00270">
    <property type="entry name" value="DEAD"/>
    <property type="match status" value="1"/>
</dbReference>
<dbReference type="InterPro" id="IPR036389">
    <property type="entry name" value="RNase_III_sf"/>
</dbReference>
<dbReference type="FunFam" id="1.10.1520.10:FF:000008">
    <property type="entry name" value="Dicer-like 104"/>
    <property type="match status" value="1"/>
</dbReference>
<evidence type="ECO:0000256" key="13">
    <source>
        <dbReference type="ARBA" id="ARBA00022842"/>
    </source>
</evidence>
<dbReference type="PROSITE" id="PS00517">
    <property type="entry name" value="RNASE_3_1"/>
    <property type="match status" value="1"/>
</dbReference>
<dbReference type="SMART" id="SM00487">
    <property type="entry name" value="DEXDc"/>
    <property type="match status" value="1"/>
</dbReference>
<evidence type="ECO:0000256" key="5">
    <source>
        <dbReference type="ARBA" id="ARBA00022722"/>
    </source>
</evidence>
<dbReference type="PANTHER" id="PTHR14950">
    <property type="entry name" value="DICER-RELATED"/>
    <property type="match status" value="1"/>
</dbReference>
<evidence type="ECO:0000259" key="26">
    <source>
        <dbReference type="PROSITE" id="PS51194"/>
    </source>
</evidence>
<feature type="compositionally biased region" description="Basic and acidic residues" evidence="21">
    <location>
        <begin position="1736"/>
        <end position="1746"/>
    </location>
</feature>
<keyword evidence="12" id="KW-0067">ATP-binding</keyword>
<evidence type="ECO:0000259" key="25">
    <source>
        <dbReference type="PROSITE" id="PS51192"/>
    </source>
</evidence>
<dbReference type="PANTHER" id="PTHR14950:SF46">
    <property type="entry name" value="ENDORIBONUCLEASE DICER HOMOLOG 3"/>
    <property type="match status" value="1"/>
</dbReference>